<sequence length="786" mass="89405">MSKLTNKIVRILWTVFIAGWAVIGILFLFIATGMIGYMPPIEHLQNPIDKYASQLISADGKVFGSYAHSGDNRIYTRYNEISPDLIKALIATEDVRFRKHSGIDSKGLFRAVVKRGILNQKSGGGGSTITQQLAKLLYSPRTETKLGRLFQKPIEWVIAVKLERFYTKEEIITMYLNYFDFLYNAVGIKSAAYTYFGKQPADLKIEEAAVLVGMCKNPAYYNPVLHGETERCRGRRNIVLEQMYKAKYITKAECDSLQKLPLVTSFHRITHRDGEAPYFRERLRQVLMAKKPERKNYLAWQDDQYRADSIAWETDPVYGWCNKNKKADGSNYNIYTDGLKIYTTIDLRMQQYAEEAMVKQMKEVLQPIFDKEKRGRSYAPFSRDITSDEQRSILLRAMKQTDRWREMKKAGISESEIRASFNKKRKMQVWNWRGTIDTVMSPLDSIKYLKGILRTGFMAMNPHNGHIKAYVGGINFRNFQYDMVSQGRRQVGSTIKPFLYSLSMLEGISPCDEMLHVSQTLFTESGKAWTPKNTGARRTGEMVSIKWGLQNSSNWVTAYLMGRTSPYTFVRLLRSYGLSGYLEPSLSICLGTPDVSVQEMVSAYTTFVNKGIRVNPLPITRIEDQYGNVVAQFSPNMVEVLPPDAAYKMLYMLKSVVDGGTGSRLRYRYGFKLDMGGKTGTTQNNSDGWFVGFTPSLVAGCWVGGEDRSVHFDSMSNGQGAASALPIFAEFLKRVYADPKLGYTTEEKFEFPQDFQPCMMDQNVEYFDAGGGEVVEPLPEILVELP</sequence>
<reference evidence="21 22" key="1">
    <citation type="journal article" date="2003" name="J. Bacteriol.">
        <title>Complete genome sequence of the oral pathogenic bacterium Porphyromonas gingivalis strain W83.</title>
        <authorList>
            <person name="Nelson K."/>
            <person name="Fleishmann R."/>
            <person name="DeBoy R."/>
            <person name="Paulsen I."/>
            <person name="Fouts D."/>
            <person name="Eisen J."/>
            <person name="Daugherty S."/>
            <person name="Dodson R."/>
            <person name="Durkin A."/>
            <person name="Gwinn M."/>
            <person name="Haft D."/>
            <person name="Kolonay J."/>
            <person name="Nelson W."/>
            <person name="White O."/>
            <person name="Mason T."/>
            <person name="Tallon L."/>
            <person name="Gray J."/>
            <person name="Granger D."/>
            <person name="Tettelin H."/>
            <person name="Dong H."/>
            <person name="Galvin J."/>
            <person name="Duncan M."/>
            <person name="Dewhirst F."/>
            <person name="Fraser C."/>
        </authorList>
    </citation>
    <scope>NUCLEOTIDE SEQUENCE [LARGE SCALE GENOMIC DNA]</scope>
    <source>
        <strain evidence="22">ATCC BAA-308 / W83</strain>
    </source>
</reference>
<dbReference type="Proteomes" id="UP000000588">
    <property type="component" value="Chromosome"/>
</dbReference>
<dbReference type="InterPro" id="IPR001264">
    <property type="entry name" value="Glyco_trans_51"/>
</dbReference>
<comment type="similarity">
    <text evidence="4">In the N-terminal section; belongs to the glycosyltransferase 51 family.</text>
</comment>
<dbReference type="STRING" id="242619.PG_0794"/>
<dbReference type="Gene3D" id="3.40.710.10">
    <property type="entry name" value="DD-peptidase/beta-lactamase superfamily"/>
    <property type="match status" value="2"/>
</dbReference>
<evidence type="ECO:0000256" key="9">
    <source>
        <dbReference type="ARBA" id="ARBA00022679"/>
    </source>
</evidence>
<gene>
    <name evidence="21" type="ordered locus">PG_0794</name>
</gene>
<evidence type="ECO:0000256" key="6">
    <source>
        <dbReference type="ARBA" id="ARBA00022645"/>
    </source>
</evidence>
<keyword evidence="9" id="KW-0808">Transferase</keyword>
<evidence type="ECO:0000256" key="16">
    <source>
        <dbReference type="ARBA" id="ARBA00034000"/>
    </source>
</evidence>
<proteinExistence type="inferred from homology"/>
<feature type="domain" description="Penicillin-binding protein transpeptidase" evidence="19">
    <location>
        <begin position="456"/>
        <end position="696"/>
    </location>
</feature>
<dbReference type="GO" id="GO:0030288">
    <property type="term" value="C:outer membrane-bounded periplasmic space"/>
    <property type="evidence" value="ECO:0007669"/>
    <property type="project" value="TreeGrafter"/>
</dbReference>
<dbReference type="SUPFAM" id="SSF53955">
    <property type="entry name" value="Lysozyme-like"/>
    <property type="match status" value="1"/>
</dbReference>
<comment type="catalytic activity">
    <reaction evidence="17">
        <text>[GlcNAc-(1-&gt;4)-Mur2Ac(oyl-L-Ala-gamma-D-Glu-L-Lys-D-Ala-D-Ala)](n)-di-trans,octa-cis-undecaprenyl diphosphate + beta-D-GlcNAc-(1-&gt;4)-Mur2Ac(oyl-L-Ala-gamma-D-Glu-L-Lys-D-Ala-D-Ala)-di-trans,octa-cis-undecaprenyl diphosphate = [GlcNAc-(1-&gt;4)-Mur2Ac(oyl-L-Ala-gamma-D-Glu-L-Lys-D-Ala-D-Ala)](n+1)-di-trans,octa-cis-undecaprenyl diphosphate + di-trans,octa-cis-undecaprenyl diphosphate + H(+)</text>
        <dbReference type="Rhea" id="RHEA:23708"/>
        <dbReference type="Rhea" id="RHEA-COMP:9602"/>
        <dbReference type="Rhea" id="RHEA-COMP:9603"/>
        <dbReference type="ChEBI" id="CHEBI:15378"/>
        <dbReference type="ChEBI" id="CHEBI:58405"/>
        <dbReference type="ChEBI" id="CHEBI:60033"/>
        <dbReference type="ChEBI" id="CHEBI:78435"/>
        <dbReference type="EC" id="2.4.99.28"/>
    </reaction>
</comment>
<dbReference type="BioCyc" id="PGIN242619:G1G02-732-MONOMER"/>
<evidence type="ECO:0000313" key="21">
    <source>
        <dbReference type="EMBL" id="AAQ65955.1"/>
    </source>
</evidence>
<evidence type="ECO:0000259" key="19">
    <source>
        <dbReference type="Pfam" id="PF00905"/>
    </source>
</evidence>
<evidence type="ECO:0000256" key="14">
    <source>
        <dbReference type="ARBA" id="ARBA00023268"/>
    </source>
</evidence>
<dbReference type="GO" id="GO:0008955">
    <property type="term" value="F:peptidoglycan glycosyltransferase activity"/>
    <property type="evidence" value="ECO:0007669"/>
    <property type="project" value="UniProtKB-EC"/>
</dbReference>
<evidence type="ECO:0000256" key="11">
    <source>
        <dbReference type="ARBA" id="ARBA00022960"/>
    </source>
</evidence>
<dbReference type="GO" id="GO:0009252">
    <property type="term" value="P:peptidoglycan biosynthetic process"/>
    <property type="evidence" value="ECO:0007669"/>
    <property type="project" value="UniProtKB-KW"/>
</dbReference>
<dbReference type="EnsemblBacteria" id="AAQ65955">
    <property type="protein sequence ID" value="AAQ65955"/>
    <property type="gene ID" value="PG_0794"/>
</dbReference>
<dbReference type="InterPro" id="IPR012338">
    <property type="entry name" value="Beta-lactam/transpept-like"/>
</dbReference>
<evidence type="ECO:0000256" key="2">
    <source>
        <dbReference type="ARBA" id="ARBA00004752"/>
    </source>
</evidence>
<evidence type="ECO:0000256" key="13">
    <source>
        <dbReference type="ARBA" id="ARBA00023136"/>
    </source>
</evidence>
<dbReference type="InterPro" id="IPR036950">
    <property type="entry name" value="PBP_transglycosylase"/>
</dbReference>
<evidence type="ECO:0000259" key="20">
    <source>
        <dbReference type="Pfam" id="PF00912"/>
    </source>
</evidence>
<dbReference type="KEGG" id="pgi:PG_0794"/>
<keyword evidence="18" id="KW-1133">Transmembrane helix</keyword>
<dbReference type="SUPFAM" id="SSF56601">
    <property type="entry name" value="beta-lactamase/transpeptidase-like"/>
    <property type="match status" value="1"/>
</dbReference>
<keyword evidence="8" id="KW-0328">Glycosyltransferase</keyword>
<keyword evidence="22" id="KW-1185">Reference proteome</keyword>
<evidence type="ECO:0000256" key="12">
    <source>
        <dbReference type="ARBA" id="ARBA00022984"/>
    </source>
</evidence>
<keyword evidence="14" id="KW-0511">Multifunctional enzyme</keyword>
<keyword evidence="11" id="KW-0133">Cell shape</keyword>
<name>Q7MW51_PORGI</name>
<evidence type="ECO:0000256" key="10">
    <source>
        <dbReference type="ARBA" id="ARBA00022801"/>
    </source>
</evidence>
<feature type="domain" description="Glycosyl transferase family 51" evidence="20">
    <location>
        <begin position="60"/>
        <end position="243"/>
    </location>
</feature>
<dbReference type="GO" id="GO:0071555">
    <property type="term" value="P:cell wall organization"/>
    <property type="evidence" value="ECO:0007669"/>
    <property type="project" value="UniProtKB-KW"/>
</dbReference>
<dbReference type="GO" id="GO:0009002">
    <property type="term" value="F:serine-type D-Ala-D-Ala carboxypeptidase activity"/>
    <property type="evidence" value="ECO:0007669"/>
    <property type="project" value="UniProtKB-EC"/>
</dbReference>
<dbReference type="GO" id="GO:0006508">
    <property type="term" value="P:proteolysis"/>
    <property type="evidence" value="ECO:0007669"/>
    <property type="project" value="UniProtKB-KW"/>
</dbReference>
<keyword evidence="6" id="KW-0121">Carboxypeptidase</keyword>
<evidence type="ECO:0000256" key="17">
    <source>
        <dbReference type="ARBA" id="ARBA00049902"/>
    </source>
</evidence>
<dbReference type="GO" id="GO:0005886">
    <property type="term" value="C:plasma membrane"/>
    <property type="evidence" value="ECO:0007669"/>
    <property type="project" value="UniProtKB-SubCell"/>
</dbReference>
<evidence type="ECO:0000256" key="1">
    <source>
        <dbReference type="ARBA" id="ARBA00004236"/>
    </source>
</evidence>
<keyword evidence="18" id="KW-0812">Transmembrane</keyword>
<evidence type="ECO:0000256" key="5">
    <source>
        <dbReference type="ARBA" id="ARBA00022475"/>
    </source>
</evidence>
<keyword evidence="12" id="KW-0573">Peptidoglycan synthesis</keyword>
<keyword evidence="13 18" id="KW-0472">Membrane</keyword>
<evidence type="ECO:0000256" key="18">
    <source>
        <dbReference type="SAM" id="Phobius"/>
    </source>
</evidence>
<dbReference type="HOGENOM" id="CLU_006354_2_4_10"/>
<dbReference type="eggNOG" id="COG5009">
    <property type="taxonomic scope" value="Bacteria"/>
</dbReference>
<dbReference type="PANTHER" id="PTHR32282">
    <property type="entry name" value="BINDING PROTEIN TRANSPEPTIDASE, PUTATIVE-RELATED"/>
    <property type="match status" value="1"/>
</dbReference>
<protein>
    <submittedName>
        <fullName evidence="21">Penicillin-binding protein 1A, putative</fullName>
    </submittedName>
</protein>
<comment type="catalytic activity">
    <reaction evidence="16">
        <text>Preferential cleavage: (Ac)2-L-Lys-D-Ala-|-D-Ala. Also transpeptidation of peptidyl-alanyl moieties that are N-acyl substituents of D-alanine.</text>
        <dbReference type="EC" id="3.4.16.4"/>
    </reaction>
</comment>
<dbReference type="Pfam" id="PF00912">
    <property type="entry name" value="Transgly"/>
    <property type="match status" value="1"/>
</dbReference>
<dbReference type="Pfam" id="PF00905">
    <property type="entry name" value="Transpeptidase"/>
    <property type="match status" value="1"/>
</dbReference>
<evidence type="ECO:0000256" key="8">
    <source>
        <dbReference type="ARBA" id="ARBA00022676"/>
    </source>
</evidence>
<keyword evidence="15" id="KW-0961">Cell wall biogenesis/degradation</keyword>
<feature type="transmembrane region" description="Helical" evidence="18">
    <location>
        <begin position="12"/>
        <end position="38"/>
    </location>
</feature>
<organism evidence="21 22">
    <name type="scientific">Porphyromonas gingivalis (strain ATCC BAA-308 / W83)</name>
    <dbReference type="NCBI Taxonomy" id="242619"/>
    <lineage>
        <taxon>Bacteria</taxon>
        <taxon>Pseudomonadati</taxon>
        <taxon>Bacteroidota</taxon>
        <taxon>Bacteroidia</taxon>
        <taxon>Bacteroidales</taxon>
        <taxon>Porphyromonadaceae</taxon>
        <taxon>Porphyromonas</taxon>
    </lineage>
</organism>
<accession>Q7MW51</accession>
<evidence type="ECO:0000256" key="4">
    <source>
        <dbReference type="ARBA" id="ARBA00007739"/>
    </source>
</evidence>
<dbReference type="Gene3D" id="1.10.3810.10">
    <property type="entry name" value="Biosynthetic peptidoglycan transglycosylase-like"/>
    <property type="match status" value="1"/>
</dbReference>
<evidence type="ECO:0000313" key="22">
    <source>
        <dbReference type="Proteomes" id="UP000000588"/>
    </source>
</evidence>
<keyword evidence="7" id="KW-0645">Protease</keyword>
<dbReference type="InterPro" id="IPR050396">
    <property type="entry name" value="Glycosyltr_51/Transpeptidase"/>
</dbReference>
<dbReference type="GO" id="GO:0008658">
    <property type="term" value="F:penicillin binding"/>
    <property type="evidence" value="ECO:0007669"/>
    <property type="project" value="InterPro"/>
</dbReference>
<dbReference type="GO" id="GO:0008360">
    <property type="term" value="P:regulation of cell shape"/>
    <property type="evidence" value="ECO:0007669"/>
    <property type="project" value="UniProtKB-KW"/>
</dbReference>
<dbReference type="EMBL" id="AE015924">
    <property type="protein sequence ID" value="AAQ65955.1"/>
    <property type="molecule type" value="Genomic_DNA"/>
</dbReference>
<dbReference type="InterPro" id="IPR023346">
    <property type="entry name" value="Lysozyme-like_dom_sf"/>
</dbReference>
<dbReference type="AlphaFoldDB" id="Q7MW51"/>
<evidence type="ECO:0000256" key="7">
    <source>
        <dbReference type="ARBA" id="ARBA00022670"/>
    </source>
</evidence>
<keyword evidence="5" id="KW-1003">Cell membrane</keyword>
<evidence type="ECO:0000256" key="15">
    <source>
        <dbReference type="ARBA" id="ARBA00023316"/>
    </source>
</evidence>
<dbReference type="InterPro" id="IPR001460">
    <property type="entry name" value="PCN-bd_Tpept"/>
</dbReference>
<dbReference type="PANTHER" id="PTHR32282:SF11">
    <property type="entry name" value="PENICILLIN-BINDING PROTEIN 1B"/>
    <property type="match status" value="1"/>
</dbReference>
<comment type="subcellular location">
    <subcellularLocation>
        <location evidence="1">Cell membrane</location>
    </subcellularLocation>
</comment>
<dbReference type="PATRIC" id="fig|242619.8.peg.729"/>
<comment type="pathway">
    <text evidence="2">Cell wall biogenesis; peptidoglycan biosynthesis.</text>
</comment>
<comment type="similarity">
    <text evidence="3">In the C-terminal section; belongs to the transpeptidase family.</text>
</comment>
<dbReference type="RefSeq" id="WP_005873911.1">
    <property type="nucleotide sequence ID" value="NC_002950.2"/>
</dbReference>
<dbReference type="CAZy" id="GT51">
    <property type="family name" value="Glycosyltransferase Family 51"/>
</dbReference>
<evidence type="ECO:0000256" key="3">
    <source>
        <dbReference type="ARBA" id="ARBA00007090"/>
    </source>
</evidence>
<keyword evidence="10" id="KW-0378">Hydrolase</keyword>